<evidence type="ECO:0000256" key="8">
    <source>
        <dbReference type="ARBA" id="ARBA00022837"/>
    </source>
</evidence>
<dbReference type="Proteomes" id="UP001178461">
    <property type="component" value="Chromosome 1"/>
</dbReference>
<evidence type="ECO:0000256" key="4">
    <source>
        <dbReference type="ARBA" id="ARBA00013278"/>
    </source>
</evidence>
<evidence type="ECO:0000259" key="14">
    <source>
        <dbReference type="PROSITE" id="PS50004"/>
    </source>
</evidence>
<dbReference type="Pfam" id="PF01735">
    <property type="entry name" value="PLA2_B"/>
    <property type="match status" value="1"/>
</dbReference>
<dbReference type="InterPro" id="IPR002642">
    <property type="entry name" value="LysoPLipase_cat_dom"/>
</dbReference>
<keyword evidence="17" id="KW-1185">Reference proteome</keyword>
<dbReference type="InterPro" id="IPR000008">
    <property type="entry name" value="C2_dom"/>
</dbReference>
<dbReference type="GO" id="GO:0046475">
    <property type="term" value="P:glycerophospholipid catabolic process"/>
    <property type="evidence" value="ECO:0007669"/>
    <property type="project" value="TreeGrafter"/>
</dbReference>
<dbReference type="PANTHER" id="PTHR10728:SF24">
    <property type="entry name" value="CYTOSOLIC PHOSPHOLIPASE A2 EPSILON"/>
    <property type="match status" value="1"/>
</dbReference>
<dbReference type="PROSITE" id="PS50004">
    <property type="entry name" value="C2"/>
    <property type="match status" value="1"/>
</dbReference>
<evidence type="ECO:0000256" key="13">
    <source>
        <dbReference type="RuleBase" id="RU362102"/>
    </source>
</evidence>
<gene>
    <name evidence="16" type="ORF">PODLI_1B033248</name>
</gene>
<evidence type="ECO:0000256" key="3">
    <source>
        <dbReference type="ARBA" id="ARBA00004514"/>
    </source>
</evidence>
<dbReference type="SUPFAM" id="SSF49562">
    <property type="entry name" value="C2 domain (Calcium/lipid-binding domain, CaLB)"/>
    <property type="match status" value="1"/>
</dbReference>
<dbReference type="GO" id="GO:0016020">
    <property type="term" value="C:membrane"/>
    <property type="evidence" value="ECO:0007669"/>
    <property type="project" value="UniProtKB-SubCell"/>
</dbReference>
<feature type="domain" description="PLA2c" evidence="15">
    <location>
        <begin position="386"/>
        <end position="929"/>
    </location>
</feature>
<dbReference type="PANTHER" id="PTHR10728">
    <property type="entry name" value="CYTOSOLIC PHOSPHOLIPASE A2"/>
    <property type="match status" value="1"/>
</dbReference>
<evidence type="ECO:0000256" key="11">
    <source>
        <dbReference type="ARBA" id="ARBA00023136"/>
    </source>
</evidence>
<dbReference type="GO" id="GO:0005544">
    <property type="term" value="F:calcium-dependent phospholipid binding"/>
    <property type="evidence" value="ECO:0007669"/>
    <property type="project" value="TreeGrafter"/>
</dbReference>
<evidence type="ECO:0000256" key="5">
    <source>
        <dbReference type="ARBA" id="ARBA00022490"/>
    </source>
</evidence>
<reference evidence="16" key="1">
    <citation type="submission" date="2022-12" db="EMBL/GenBank/DDBJ databases">
        <authorList>
            <person name="Alioto T."/>
            <person name="Alioto T."/>
            <person name="Gomez Garrido J."/>
        </authorList>
    </citation>
    <scope>NUCLEOTIDE SEQUENCE</scope>
</reference>
<proteinExistence type="predicted"/>
<dbReference type="EC" id="3.1.1.4" evidence="4 13"/>
<evidence type="ECO:0000256" key="10">
    <source>
        <dbReference type="ARBA" id="ARBA00023098"/>
    </source>
</evidence>
<evidence type="ECO:0000313" key="16">
    <source>
        <dbReference type="EMBL" id="CAI5763934.1"/>
    </source>
</evidence>
<keyword evidence="10 12" id="KW-0443">Lipid metabolism</keyword>
<name>A0AA35JRV7_9SAUR</name>
<evidence type="ECO:0000256" key="2">
    <source>
        <dbReference type="ARBA" id="ARBA00004170"/>
    </source>
</evidence>
<accession>A0AA35JRV7</accession>
<dbReference type="Gene3D" id="2.60.40.150">
    <property type="entry name" value="C2 domain"/>
    <property type="match status" value="1"/>
</dbReference>
<evidence type="ECO:0000259" key="15">
    <source>
        <dbReference type="PROSITE" id="PS51210"/>
    </source>
</evidence>
<dbReference type="GO" id="GO:0005829">
    <property type="term" value="C:cytosol"/>
    <property type="evidence" value="ECO:0007669"/>
    <property type="project" value="UniProtKB-SubCell"/>
</dbReference>
<keyword evidence="9 12" id="KW-0442">Lipid degradation</keyword>
<sequence>MLANFIGLGALSNKDPNTKTNTYGNGEAKRKFFGTENPYGAESQVSDNQDYLWNKCCRELSAYKGSGCQWWSCDAHTHNVGDIEKQLMERKLTFNTVKKDEQTLLGEERSGKLSKRGGDAAVQKHVKVQVQVPPFCLLSVRVIRIRNLQRADVLSPSDCYISLRLPTASYGNTRTKAISNSSDPVWNETFYFRIQNVVKNVLELKVCDEDTPFRDDQLCTVLFDIAQLQPGDTVCRHFELNQQKDEVLEVEFTLEQMPDLPESLATNGVLVSRELGCLKVEVYGREKKKKARREEFTFTLKGSLEDTQSILLGDDSRYAPPNSTVFHYVKYCNPHLEVEFPKKCCIWCSDKGHTNSLTLPLNQLRIGERVEISNDKAYNVFVTAENCQNDLDMRLGFDVCPEEQDFICKRKKYVAAALKNALNLQDDLQDDEVPIVAVMTTAGGVRSMIAMYGSLLALQKLNLLDCISYTAGLSGTTWTMINLYEDANWSQKDLEAHISDARKHVMKNKLSCFSRRHLTYYEKEICQRHRDGYKLSFIDLWGLIIESMFNDEPNHHKLSDQRQAVNLGQNPLPIYLALNVKERYSTLDFKEWVEFTPYEAGFLKYGAFINVEHFGSEFYMGHLTKKLPESELCYMQGMLSNIYSQSLLDALYLADCSEDFWHRWTRDRVVDIEDGTLPSMPRRPDVQPTRLFTPSGSLTDVLRDVVTMRPIVAEYGNFMRGLQVNDKYLENDRFSMWKDTVLDNFPNKLNETPEYLELTDTAFFINTSCPPLLRPERKVDLILHLNYSGGSQALPLDLATKYYAEQGIPFPKVVLTDEDRKHLKECYLFDKAESPKAPILLYFPLVCDTFQKYKAPGVERSPSEMEEGQVDVSSTVFTPFATGALQYSEANFNKLLNLTSYNILNNQHMILQALRTAVQRKKQQKQQSL</sequence>
<comment type="domain">
    <text evidence="13">The N-terminal C2 domain associates with lipid membranes upon calcium binding.</text>
</comment>
<evidence type="ECO:0000256" key="6">
    <source>
        <dbReference type="ARBA" id="ARBA00022723"/>
    </source>
</evidence>
<dbReference type="SMART" id="SM00022">
    <property type="entry name" value="PLAc"/>
    <property type="match status" value="1"/>
</dbReference>
<dbReference type="InterPro" id="IPR041847">
    <property type="entry name" value="C2_cPLA2"/>
</dbReference>
<keyword evidence="7 12" id="KW-0378">Hydrolase</keyword>
<protein>
    <recommendedName>
        <fullName evidence="4 13">Phospholipase A2</fullName>
        <ecNumber evidence="4 13">3.1.1.4</ecNumber>
    </recommendedName>
</protein>
<dbReference type="GO" id="GO:0047498">
    <property type="term" value="F:calcium-dependent phospholipase A2 activity"/>
    <property type="evidence" value="ECO:0007669"/>
    <property type="project" value="TreeGrafter"/>
</dbReference>
<dbReference type="SUPFAM" id="SSF52151">
    <property type="entry name" value="FabD/lysophospholipase-like"/>
    <property type="match status" value="1"/>
</dbReference>
<dbReference type="GO" id="GO:0005509">
    <property type="term" value="F:calcium ion binding"/>
    <property type="evidence" value="ECO:0007669"/>
    <property type="project" value="InterPro"/>
</dbReference>
<dbReference type="InterPro" id="IPR016035">
    <property type="entry name" value="Acyl_Trfase/lysoPLipase"/>
</dbReference>
<comment type="cofactor">
    <cofactor evidence="1">
        <name>Ca(2+)</name>
        <dbReference type="ChEBI" id="CHEBI:29108"/>
    </cofactor>
</comment>
<dbReference type="Pfam" id="PF00168">
    <property type="entry name" value="C2"/>
    <property type="match status" value="1"/>
</dbReference>
<evidence type="ECO:0000313" key="17">
    <source>
        <dbReference type="Proteomes" id="UP001178461"/>
    </source>
</evidence>
<dbReference type="EMBL" id="OX395126">
    <property type="protein sequence ID" value="CAI5763934.1"/>
    <property type="molecule type" value="Genomic_DNA"/>
</dbReference>
<dbReference type="Pfam" id="PF18695">
    <property type="entry name" value="cPLA2_C2"/>
    <property type="match status" value="1"/>
</dbReference>
<feature type="domain" description="C2" evidence="14">
    <location>
        <begin position="118"/>
        <end position="238"/>
    </location>
</feature>
<comment type="catalytic activity">
    <reaction evidence="13">
        <text>a 1,2-diacyl-sn-glycero-3-phosphocholine + H2O = a 1-acyl-sn-glycero-3-phosphocholine + a fatty acid + H(+)</text>
        <dbReference type="Rhea" id="RHEA:15801"/>
        <dbReference type="ChEBI" id="CHEBI:15377"/>
        <dbReference type="ChEBI" id="CHEBI:15378"/>
        <dbReference type="ChEBI" id="CHEBI:28868"/>
        <dbReference type="ChEBI" id="CHEBI:57643"/>
        <dbReference type="ChEBI" id="CHEBI:58168"/>
        <dbReference type="EC" id="3.1.1.4"/>
    </reaction>
</comment>
<dbReference type="PROSITE" id="PS51210">
    <property type="entry name" value="PLA2C"/>
    <property type="match status" value="1"/>
</dbReference>
<organism evidence="16 17">
    <name type="scientific">Podarcis lilfordi</name>
    <name type="common">Lilford's wall lizard</name>
    <dbReference type="NCBI Taxonomy" id="74358"/>
    <lineage>
        <taxon>Eukaryota</taxon>
        <taxon>Metazoa</taxon>
        <taxon>Chordata</taxon>
        <taxon>Craniata</taxon>
        <taxon>Vertebrata</taxon>
        <taxon>Euteleostomi</taxon>
        <taxon>Lepidosauria</taxon>
        <taxon>Squamata</taxon>
        <taxon>Bifurcata</taxon>
        <taxon>Unidentata</taxon>
        <taxon>Episquamata</taxon>
        <taxon>Laterata</taxon>
        <taxon>Lacertibaenia</taxon>
        <taxon>Lacertidae</taxon>
        <taxon>Podarcis</taxon>
    </lineage>
</organism>
<evidence type="ECO:0000256" key="1">
    <source>
        <dbReference type="ARBA" id="ARBA00001913"/>
    </source>
</evidence>
<dbReference type="CDD" id="cd04036">
    <property type="entry name" value="C2_cPLA2"/>
    <property type="match status" value="1"/>
</dbReference>
<dbReference type="FunFam" id="2.60.40.150:FF:000030">
    <property type="entry name" value="Phospholipase A2"/>
    <property type="match status" value="1"/>
</dbReference>
<keyword evidence="8 13" id="KW-0106">Calcium</keyword>
<dbReference type="SMART" id="SM00239">
    <property type="entry name" value="C2"/>
    <property type="match status" value="1"/>
</dbReference>
<dbReference type="InterPro" id="IPR035892">
    <property type="entry name" value="C2_domain_sf"/>
</dbReference>
<evidence type="ECO:0000256" key="12">
    <source>
        <dbReference type="PROSITE-ProRule" id="PRU00555"/>
    </source>
</evidence>
<dbReference type="InterPro" id="IPR040723">
    <property type="entry name" value="cPLA2_C2"/>
</dbReference>
<keyword evidence="6 13" id="KW-0479">Metal-binding</keyword>
<dbReference type="Gene3D" id="3.40.1090.10">
    <property type="entry name" value="Cytosolic phospholipase A2 catalytic domain"/>
    <property type="match status" value="1"/>
</dbReference>
<evidence type="ECO:0000256" key="7">
    <source>
        <dbReference type="ARBA" id="ARBA00022801"/>
    </source>
</evidence>
<evidence type="ECO:0000256" key="9">
    <source>
        <dbReference type="ARBA" id="ARBA00022963"/>
    </source>
</evidence>
<dbReference type="AlphaFoldDB" id="A0AA35JRV7"/>
<keyword evidence="5 13" id="KW-0963">Cytoplasm</keyword>
<keyword evidence="11" id="KW-0472">Membrane</keyword>
<comment type="subcellular location">
    <subcellularLocation>
        <location evidence="3">Cytoplasm</location>
        <location evidence="3">Cytosol</location>
    </subcellularLocation>
    <subcellularLocation>
        <location evidence="2">Membrane</location>
        <topology evidence="2">Peripheral membrane protein</topology>
    </subcellularLocation>
</comment>
<dbReference type="FunFam" id="3.40.1090.10:FF:000002">
    <property type="entry name" value="Phospholipase A2"/>
    <property type="match status" value="1"/>
</dbReference>